<feature type="compositionally biased region" description="Basic residues" evidence="1">
    <location>
        <begin position="235"/>
        <end position="244"/>
    </location>
</feature>
<feature type="compositionally biased region" description="Polar residues" evidence="1">
    <location>
        <begin position="220"/>
        <end position="229"/>
    </location>
</feature>
<feature type="compositionally biased region" description="Basic and acidic residues" evidence="1">
    <location>
        <begin position="142"/>
        <end position="158"/>
    </location>
</feature>
<reference evidence="2 3" key="1">
    <citation type="submission" date="2023-02" db="EMBL/GenBank/DDBJ databases">
        <title>LHISI_Scaffold_Assembly.</title>
        <authorList>
            <person name="Stuart O.P."/>
            <person name="Cleave R."/>
            <person name="Magrath M.J.L."/>
            <person name="Mikheyev A.S."/>
        </authorList>
    </citation>
    <scope>NUCLEOTIDE SEQUENCE [LARGE SCALE GENOMIC DNA]</scope>
    <source>
        <strain evidence="2">Daus_M_001</strain>
        <tissue evidence="2">Leg muscle</tissue>
    </source>
</reference>
<evidence type="ECO:0000256" key="1">
    <source>
        <dbReference type="SAM" id="MobiDB-lite"/>
    </source>
</evidence>
<gene>
    <name evidence="2" type="ORF">PR048_021742</name>
</gene>
<sequence length="291" mass="32660">MVAHAQGQSAHIDVNTRSKEHIVWYLLAYGLYYELVIIEQYVVNLWPREPSLWSPGNRSPDAPTTIVVSEFKLWVAKCKSEGDNNTRAQRPIALTRKVLYRRAVILPSSFPVQIRSPKRVIEVSMEQHRNVEGRGNGRSPRKPADLRHRPARFPHAEIRNASSGVDVSTSDDARSAKQKTAAVCRAGRERALAGPAEQDHLSFSGHFTSDATDSADEQQRYSSHVTSRGDTARTRLQRSRRRQMKPGLSQDSMPSIHGPTSNLVTKEWSGAKTFGRFFTSAFLRADEGEAR</sequence>
<comment type="caution">
    <text evidence="2">The sequence shown here is derived from an EMBL/GenBank/DDBJ whole genome shotgun (WGS) entry which is preliminary data.</text>
</comment>
<feature type="region of interest" description="Disordered" evidence="1">
    <location>
        <begin position="128"/>
        <end position="263"/>
    </location>
</feature>
<dbReference type="Proteomes" id="UP001159363">
    <property type="component" value="Chromosome 7"/>
</dbReference>
<protein>
    <submittedName>
        <fullName evidence="2">Uncharacterized protein</fullName>
    </submittedName>
</protein>
<evidence type="ECO:0000313" key="3">
    <source>
        <dbReference type="Proteomes" id="UP001159363"/>
    </source>
</evidence>
<proteinExistence type="predicted"/>
<organism evidence="2 3">
    <name type="scientific">Dryococelus australis</name>
    <dbReference type="NCBI Taxonomy" id="614101"/>
    <lineage>
        <taxon>Eukaryota</taxon>
        <taxon>Metazoa</taxon>
        <taxon>Ecdysozoa</taxon>
        <taxon>Arthropoda</taxon>
        <taxon>Hexapoda</taxon>
        <taxon>Insecta</taxon>
        <taxon>Pterygota</taxon>
        <taxon>Neoptera</taxon>
        <taxon>Polyneoptera</taxon>
        <taxon>Phasmatodea</taxon>
        <taxon>Verophasmatodea</taxon>
        <taxon>Anareolatae</taxon>
        <taxon>Phasmatidae</taxon>
        <taxon>Eurycanthinae</taxon>
        <taxon>Dryococelus</taxon>
    </lineage>
</organism>
<dbReference type="EMBL" id="JARBHB010000008">
    <property type="protein sequence ID" value="KAJ8877288.1"/>
    <property type="molecule type" value="Genomic_DNA"/>
</dbReference>
<keyword evidence="3" id="KW-1185">Reference proteome</keyword>
<name>A0ABQ9GZ13_9NEOP</name>
<evidence type="ECO:0000313" key="2">
    <source>
        <dbReference type="EMBL" id="KAJ8877288.1"/>
    </source>
</evidence>
<accession>A0ABQ9GZ13</accession>
<feature type="compositionally biased region" description="Polar residues" evidence="1">
    <location>
        <begin position="160"/>
        <end position="170"/>
    </location>
</feature>
<feature type="compositionally biased region" description="Polar residues" evidence="1">
    <location>
        <begin position="249"/>
        <end position="263"/>
    </location>
</feature>